<keyword evidence="3" id="KW-0808">Transferase</keyword>
<dbReference type="EMBL" id="GL832981">
    <property type="protein sequence ID" value="EGD78132.1"/>
    <property type="molecule type" value="Genomic_DNA"/>
</dbReference>
<evidence type="ECO:0000313" key="6">
    <source>
        <dbReference type="EMBL" id="EGD78132.1"/>
    </source>
</evidence>
<dbReference type="InterPro" id="IPR050859">
    <property type="entry name" value="Class-I_PLP-dep_aminotransf"/>
</dbReference>
<evidence type="ECO:0000256" key="2">
    <source>
        <dbReference type="ARBA" id="ARBA00022576"/>
    </source>
</evidence>
<dbReference type="KEGG" id="sre:PTSG_09009"/>
<gene>
    <name evidence="6" type="ORF">PTSG_09009</name>
</gene>
<keyword evidence="4" id="KW-0663">Pyridoxal phosphate</keyword>
<dbReference type="FunCoup" id="F2ULY3">
    <property type="interactions" value="201"/>
</dbReference>
<dbReference type="Gene3D" id="3.40.640.10">
    <property type="entry name" value="Type I PLP-dependent aspartate aminotransferase-like (Major domain)"/>
    <property type="match status" value="1"/>
</dbReference>
<dbReference type="PANTHER" id="PTHR42790:SF19">
    <property type="entry name" value="KYNURENINE_ALPHA-AMINOADIPATE AMINOTRANSFERASE, MITOCHONDRIAL"/>
    <property type="match status" value="1"/>
</dbReference>
<dbReference type="GO" id="GO:0030170">
    <property type="term" value="F:pyridoxal phosphate binding"/>
    <property type="evidence" value="ECO:0007669"/>
    <property type="project" value="InterPro"/>
</dbReference>
<evidence type="ECO:0000313" key="7">
    <source>
        <dbReference type="Proteomes" id="UP000007799"/>
    </source>
</evidence>
<dbReference type="STRING" id="946362.F2ULY3"/>
<dbReference type="InterPro" id="IPR015421">
    <property type="entry name" value="PyrdxlP-dep_Trfase_major"/>
</dbReference>
<reference evidence="6" key="1">
    <citation type="submission" date="2009-08" db="EMBL/GenBank/DDBJ databases">
        <title>Annotation of Salpingoeca rosetta.</title>
        <authorList>
            <consortium name="The Broad Institute Genome Sequencing Platform"/>
            <person name="Russ C."/>
            <person name="Cuomo C."/>
            <person name="Burger G."/>
            <person name="Gray M.W."/>
            <person name="Holland P.W.H."/>
            <person name="King N."/>
            <person name="Lang F.B.F."/>
            <person name="Roger A.J."/>
            <person name="Ruiz-Trillo I."/>
            <person name="Young S.K."/>
            <person name="Zeng Q."/>
            <person name="Gargeya S."/>
            <person name="Alvarado L."/>
            <person name="Berlin A."/>
            <person name="Chapman S.B."/>
            <person name="Chen Z."/>
            <person name="Freedman E."/>
            <person name="Gellesch M."/>
            <person name="Goldberg J."/>
            <person name="Griggs A."/>
            <person name="Gujja S."/>
            <person name="Heilman E."/>
            <person name="Heiman D."/>
            <person name="Howarth C."/>
            <person name="Mehta T."/>
            <person name="Neiman D."/>
            <person name="Pearson M."/>
            <person name="Roberts A."/>
            <person name="Saif S."/>
            <person name="Shea T."/>
            <person name="Shenoy N."/>
            <person name="Sisk P."/>
            <person name="Stolte C."/>
            <person name="Sykes S."/>
            <person name="White J."/>
            <person name="Yandava C."/>
            <person name="Haas B."/>
            <person name="Nusbaum C."/>
            <person name="Birren B."/>
        </authorList>
    </citation>
    <scope>NUCLEOTIDE SEQUENCE [LARGE SCALE GENOMIC DNA]</scope>
    <source>
        <strain evidence="6">ATCC 50818</strain>
    </source>
</reference>
<dbReference type="GeneID" id="16070363"/>
<dbReference type="PANTHER" id="PTHR42790">
    <property type="entry name" value="AMINOTRANSFERASE"/>
    <property type="match status" value="1"/>
</dbReference>
<dbReference type="CDD" id="cd00609">
    <property type="entry name" value="AAT_like"/>
    <property type="match status" value="1"/>
</dbReference>
<organism evidence="7">
    <name type="scientific">Salpingoeca rosetta (strain ATCC 50818 / BSB-021)</name>
    <dbReference type="NCBI Taxonomy" id="946362"/>
    <lineage>
        <taxon>Eukaryota</taxon>
        <taxon>Choanoflagellata</taxon>
        <taxon>Craspedida</taxon>
        <taxon>Salpingoecidae</taxon>
        <taxon>Salpingoeca</taxon>
    </lineage>
</organism>
<accession>F2ULY3</accession>
<dbReference type="GO" id="GO:0008483">
    <property type="term" value="F:transaminase activity"/>
    <property type="evidence" value="ECO:0007669"/>
    <property type="project" value="UniProtKB-KW"/>
</dbReference>
<dbReference type="InterPro" id="IPR004839">
    <property type="entry name" value="Aminotransferase_I/II_large"/>
</dbReference>
<evidence type="ECO:0000256" key="4">
    <source>
        <dbReference type="ARBA" id="ARBA00022898"/>
    </source>
</evidence>
<dbReference type="Proteomes" id="UP000007799">
    <property type="component" value="Unassembled WGS sequence"/>
</dbReference>
<dbReference type="OMA" id="RRCTIAK"/>
<keyword evidence="2" id="KW-0032">Aminotransferase</keyword>
<sequence length="308" mass="34032">MLLDQGESSVLVESPTYSGALAALYPMRLNIAKVPSDDDGLQPDALQHTLETWDESKAPRPRVLYTVPNGCNPTGASLSLNRRHRVYELCCEHDIIIMEDDPYFYLQYTSPRLPSLFSLDTEGRVLRFDSFSKIVSSGLRMGFVSGPPALLEQLQLHGQAVSLHASGISQALLLKVLEAWGADGFHQHVNEVVAFYARQKEAFFASAERHLSGLASWNPHVSAGMFAWLKTHVPDTKALIQEKAVDAKVLLVPGEAFIAPDKCDLRAQRFDALPRSPSPYVRAAYSTATPQDMDTALQRLASLLRAEQ</sequence>
<dbReference type="InterPro" id="IPR015424">
    <property type="entry name" value="PyrdxlP-dep_Trfase"/>
</dbReference>
<protein>
    <recommendedName>
        <fullName evidence="5">Aminotransferase class I/classII large domain-containing protein</fullName>
    </recommendedName>
</protein>
<name>F2ULY3_SALR5</name>
<evidence type="ECO:0000256" key="3">
    <source>
        <dbReference type="ARBA" id="ARBA00022679"/>
    </source>
</evidence>
<proteinExistence type="predicted"/>
<dbReference type="Pfam" id="PF00155">
    <property type="entry name" value="Aminotran_1_2"/>
    <property type="match status" value="1"/>
</dbReference>
<keyword evidence="7" id="KW-1185">Reference proteome</keyword>
<dbReference type="eggNOG" id="KOG0634">
    <property type="taxonomic scope" value="Eukaryota"/>
</dbReference>
<comment type="cofactor">
    <cofactor evidence="1">
        <name>pyridoxal 5'-phosphate</name>
        <dbReference type="ChEBI" id="CHEBI:597326"/>
    </cofactor>
</comment>
<dbReference type="SUPFAM" id="SSF53383">
    <property type="entry name" value="PLP-dependent transferases"/>
    <property type="match status" value="1"/>
</dbReference>
<feature type="domain" description="Aminotransferase class I/classII large" evidence="5">
    <location>
        <begin position="5"/>
        <end position="299"/>
    </location>
</feature>
<evidence type="ECO:0000256" key="1">
    <source>
        <dbReference type="ARBA" id="ARBA00001933"/>
    </source>
</evidence>
<dbReference type="RefSeq" id="XP_004989808.1">
    <property type="nucleotide sequence ID" value="XM_004989751.1"/>
</dbReference>
<dbReference type="GO" id="GO:1901605">
    <property type="term" value="P:alpha-amino acid metabolic process"/>
    <property type="evidence" value="ECO:0007669"/>
    <property type="project" value="TreeGrafter"/>
</dbReference>
<dbReference type="AlphaFoldDB" id="F2ULY3"/>
<evidence type="ECO:0000259" key="5">
    <source>
        <dbReference type="Pfam" id="PF00155"/>
    </source>
</evidence>
<dbReference type="OrthoDB" id="691673at2759"/>
<dbReference type="InParanoid" id="F2ULY3"/>